<sequence length="135" mass="14630">MLNVAAPSKYSSRHRTSPPPLQTPAPLSPACAVVTTTAPAQIHASKPAPHEAPFFHARPPGDSVVCILVFTRPSYRPPLPPPPHALSEPTLFLPPRHRSVTRRKIAAAHLSPRNAQPWQLNEFPSSSASKLQQPP</sequence>
<dbReference type="KEGG" id="vbh:CMV30_10860"/>
<feature type="compositionally biased region" description="Polar residues" evidence="1">
    <location>
        <begin position="113"/>
        <end position="135"/>
    </location>
</feature>
<accession>A0A290Q6W2</accession>
<reference evidence="2 3" key="1">
    <citation type="submission" date="2017-09" db="EMBL/GenBank/DDBJ databases">
        <title>Complete genome sequence of Verrucomicrobial strain HZ-65, isolated from freshwater.</title>
        <authorList>
            <person name="Choi A."/>
        </authorList>
    </citation>
    <scope>NUCLEOTIDE SEQUENCE [LARGE SCALE GENOMIC DNA]</scope>
    <source>
        <strain evidence="2 3">HZ-65</strain>
    </source>
</reference>
<evidence type="ECO:0000256" key="1">
    <source>
        <dbReference type="SAM" id="MobiDB-lite"/>
    </source>
</evidence>
<feature type="region of interest" description="Disordered" evidence="1">
    <location>
        <begin position="1"/>
        <end position="28"/>
    </location>
</feature>
<name>A0A290Q6W2_9BACT</name>
<gene>
    <name evidence="2" type="ORF">CMV30_10860</name>
</gene>
<protein>
    <submittedName>
        <fullName evidence="2">Uncharacterized protein</fullName>
    </submittedName>
</protein>
<evidence type="ECO:0000313" key="3">
    <source>
        <dbReference type="Proteomes" id="UP000217265"/>
    </source>
</evidence>
<evidence type="ECO:0000313" key="2">
    <source>
        <dbReference type="EMBL" id="ATC64415.1"/>
    </source>
</evidence>
<dbReference type="Proteomes" id="UP000217265">
    <property type="component" value="Chromosome"/>
</dbReference>
<dbReference type="EMBL" id="CP023344">
    <property type="protein sequence ID" value="ATC64415.1"/>
    <property type="molecule type" value="Genomic_DNA"/>
</dbReference>
<feature type="compositionally biased region" description="Pro residues" evidence="1">
    <location>
        <begin position="17"/>
        <end position="27"/>
    </location>
</feature>
<keyword evidence="3" id="KW-1185">Reference proteome</keyword>
<dbReference type="AlphaFoldDB" id="A0A290Q6W2"/>
<proteinExistence type="predicted"/>
<feature type="region of interest" description="Disordered" evidence="1">
    <location>
        <begin position="107"/>
        <end position="135"/>
    </location>
</feature>
<organism evidence="2 3">
    <name type="scientific">Nibricoccus aquaticus</name>
    <dbReference type="NCBI Taxonomy" id="2576891"/>
    <lineage>
        <taxon>Bacteria</taxon>
        <taxon>Pseudomonadati</taxon>
        <taxon>Verrucomicrobiota</taxon>
        <taxon>Opitutia</taxon>
        <taxon>Opitutales</taxon>
        <taxon>Opitutaceae</taxon>
        <taxon>Nibricoccus</taxon>
    </lineage>
</organism>